<reference evidence="3" key="2">
    <citation type="submission" date="2021-09" db="EMBL/GenBank/DDBJ databases">
        <authorList>
            <person name="Jia N."/>
            <person name="Wang J."/>
            <person name="Shi W."/>
            <person name="Du L."/>
            <person name="Sun Y."/>
            <person name="Zhan W."/>
            <person name="Jiang J."/>
            <person name="Wang Q."/>
            <person name="Zhang B."/>
            <person name="Ji P."/>
            <person name="Sakyi L.B."/>
            <person name="Cui X."/>
            <person name="Yuan T."/>
            <person name="Jiang B."/>
            <person name="Yang W."/>
            <person name="Lam T.T.-Y."/>
            <person name="Chang Q."/>
            <person name="Ding S."/>
            <person name="Wang X."/>
            <person name="Zhu J."/>
            <person name="Ruan X."/>
            <person name="Zhao L."/>
            <person name="Wei J."/>
            <person name="Que T."/>
            <person name="Du C."/>
            <person name="Cheng J."/>
            <person name="Dai P."/>
            <person name="Han X."/>
            <person name="Huang E."/>
            <person name="Gao Y."/>
            <person name="Liu J."/>
            <person name="Shao H."/>
            <person name="Ye R."/>
            <person name="Li L."/>
            <person name="Wei W."/>
            <person name="Wang X."/>
            <person name="Wang C."/>
            <person name="Huo Q."/>
            <person name="Li W."/>
            <person name="Guo W."/>
            <person name="Chen H."/>
            <person name="Chen S."/>
            <person name="Zhou L."/>
            <person name="Zhou L."/>
            <person name="Ni X."/>
            <person name="Tian J."/>
            <person name="Zhou Y."/>
            <person name="Sheng Y."/>
            <person name="Liu T."/>
            <person name="Pan Y."/>
            <person name="Xia L."/>
            <person name="Li J."/>
            <person name="Zhao F."/>
            <person name="Cao W."/>
        </authorList>
    </citation>
    <scope>NUCLEOTIDE SEQUENCE</scope>
    <source>
        <strain evidence="3">Rmic-2018</strain>
        <tissue evidence="3">Larvae</tissue>
    </source>
</reference>
<evidence type="ECO:0000256" key="1">
    <source>
        <dbReference type="ARBA" id="ARBA00022801"/>
    </source>
</evidence>
<dbReference type="EMBL" id="JABSTU010000001">
    <property type="protein sequence ID" value="KAH8042353.1"/>
    <property type="molecule type" value="Genomic_DNA"/>
</dbReference>
<protein>
    <recommendedName>
        <fullName evidence="2">Retropepsins domain-containing protein</fullName>
    </recommendedName>
</protein>
<dbReference type="Proteomes" id="UP000821866">
    <property type="component" value="Chromosome 1"/>
</dbReference>
<keyword evidence="4" id="KW-1185">Reference proteome</keyword>
<accession>A0A9J6F7Q9</accession>
<dbReference type="VEuPathDB" id="VectorBase:LOC119159788"/>
<dbReference type="Gene3D" id="2.40.70.10">
    <property type="entry name" value="Acid Proteases"/>
    <property type="match status" value="1"/>
</dbReference>
<gene>
    <name evidence="3" type="ORF">HPB51_022071</name>
</gene>
<dbReference type="InterPro" id="IPR021109">
    <property type="entry name" value="Peptidase_aspartic_dom_sf"/>
</dbReference>
<keyword evidence="1" id="KW-0378">Hydrolase</keyword>
<proteinExistence type="predicted"/>
<dbReference type="InterPro" id="IPR018061">
    <property type="entry name" value="Retropepsins"/>
</dbReference>
<evidence type="ECO:0000259" key="2">
    <source>
        <dbReference type="Pfam" id="PF00077"/>
    </source>
</evidence>
<dbReference type="AlphaFoldDB" id="A0A9J6F7Q9"/>
<name>A0A9J6F7Q9_RHIMP</name>
<dbReference type="GO" id="GO:0016787">
    <property type="term" value="F:hydrolase activity"/>
    <property type="evidence" value="ECO:0007669"/>
    <property type="project" value="UniProtKB-KW"/>
</dbReference>
<organism evidence="3 4">
    <name type="scientific">Rhipicephalus microplus</name>
    <name type="common">Cattle tick</name>
    <name type="synonym">Boophilus microplus</name>
    <dbReference type="NCBI Taxonomy" id="6941"/>
    <lineage>
        <taxon>Eukaryota</taxon>
        <taxon>Metazoa</taxon>
        <taxon>Ecdysozoa</taxon>
        <taxon>Arthropoda</taxon>
        <taxon>Chelicerata</taxon>
        <taxon>Arachnida</taxon>
        <taxon>Acari</taxon>
        <taxon>Parasitiformes</taxon>
        <taxon>Ixodida</taxon>
        <taxon>Ixodoidea</taxon>
        <taxon>Ixodidae</taxon>
        <taxon>Rhipicephalinae</taxon>
        <taxon>Rhipicephalus</taxon>
        <taxon>Boophilus</taxon>
    </lineage>
</organism>
<sequence length="295" mass="33017">MGQNLPEEYEEKLHSFQRFVLNLQHNNGYLLEQIGNADQTPLYFDMPGPTTVEKKEAKQVRMLTLGHVPAAKRDTLPPCAYLPLRGRKRAPTKPVLEEVYLGQLTDQRDSGPWRTDVTVNGSPMKFKVDTGADVTAIRTSLYNEQVMGNLKQAKKQLVGPGRTKIATIGLFSATLCWNGQECQEEIYVIDKLHNALLGRTAIKSLDILPNLLEVTASTSKVSDPANILCHYPNLTTGLGLLKTEYKIILLPNAKPSAITYPRRVPLPSHKKMALCVPHHVTCRTLRRRRSLVECV</sequence>
<dbReference type="SUPFAM" id="SSF50630">
    <property type="entry name" value="Acid proteases"/>
    <property type="match status" value="1"/>
</dbReference>
<reference evidence="3" key="1">
    <citation type="journal article" date="2020" name="Cell">
        <title>Large-Scale Comparative Analyses of Tick Genomes Elucidate Their Genetic Diversity and Vector Capacities.</title>
        <authorList>
            <consortium name="Tick Genome and Microbiome Consortium (TIGMIC)"/>
            <person name="Jia N."/>
            <person name="Wang J."/>
            <person name="Shi W."/>
            <person name="Du L."/>
            <person name="Sun Y."/>
            <person name="Zhan W."/>
            <person name="Jiang J.F."/>
            <person name="Wang Q."/>
            <person name="Zhang B."/>
            <person name="Ji P."/>
            <person name="Bell-Sakyi L."/>
            <person name="Cui X.M."/>
            <person name="Yuan T.T."/>
            <person name="Jiang B.G."/>
            <person name="Yang W.F."/>
            <person name="Lam T.T."/>
            <person name="Chang Q.C."/>
            <person name="Ding S.J."/>
            <person name="Wang X.J."/>
            <person name="Zhu J.G."/>
            <person name="Ruan X.D."/>
            <person name="Zhao L."/>
            <person name="Wei J.T."/>
            <person name="Ye R.Z."/>
            <person name="Que T.C."/>
            <person name="Du C.H."/>
            <person name="Zhou Y.H."/>
            <person name="Cheng J.X."/>
            <person name="Dai P.F."/>
            <person name="Guo W.B."/>
            <person name="Han X.H."/>
            <person name="Huang E.J."/>
            <person name="Li L.F."/>
            <person name="Wei W."/>
            <person name="Gao Y.C."/>
            <person name="Liu J.Z."/>
            <person name="Shao H.Z."/>
            <person name="Wang X."/>
            <person name="Wang C.C."/>
            <person name="Yang T.C."/>
            <person name="Huo Q.B."/>
            <person name="Li W."/>
            <person name="Chen H.Y."/>
            <person name="Chen S.E."/>
            <person name="Zhou L.G."/>
            <person name="Ni X.B."/>
            <person name="Tian J.H."/>
            <person name="Sheng Y."/>
            <person name="Liu T."/>
            <person name="Pan Y.S."/>
            <person name="Xia L.Y."/>
            <person name="Li J."/>
            <person name="Zhao F."/>
            <person name="Cao W.C."/>
        </authorList>
    </citation>
    <scope>NUCLEOTIDE SEQUENCE</scope>
    <source>
        <strain evidence="3">Rmic-2018</strain>
    </source>
</reference>
<comment type="caution">
    <text evidence="3">The sequence shown here is derived from an EMBL/GenBank/DDBJ whole genome shotgun (WGS) entry which is preliminary data.</text>
</comment>
<evidence type="ECO:0000313" key="3">
    <source>
        <dbReference type="EMBL" id="KAH8042353.1"/>
    </source>
</evidence>
<dbReference type="Pfam" id="PF00077">
    <property type="entry name" value="RVP"/>
    <property type="match status" value="1"/>
</dbReference>
<feature type="domain" description="Retropepsins" evidence="2">
    <location>
        <begin position="116"/>
        <end position="206"/>
    </location>
</feature>
<evidence type="ECO:0000313" key="4">
    <source>
        <dbReference type="Proteomes" id="UP000821866"/>
    </source>
</evidence>